<dbReference type="Proteomes" id="UP000005237">
    <property type="component" value="Unassembled WGS sequence"/>
</dbReference>
<sequence>MDFTEVIEVLDRGSSIDVQSNCTFDSLMISQKTLERLKANRFDRPSPVQAKAIPLGLLGRDMLVQAKSGTGKTLVFSILAVENLDLKSSFIQKVIVTPTREIATQINETIRKVAPPTARSSVYVGGIAVNWNVQDLKTTRPHIVVGTTGRLCQLVKQESMDMSHCDFFALDEADKMMDACFKDDVNFLVNALPKMRQVAVFSATYPRNMDVLLEKLLVKPALVRFNADDVQLVGIKQYVITKCSPVLEKLAHILKSVRYVQALIFTDQVEKCEPIAAHLKSEGLDVTYVSSAMSQKERQRVVDQLRTKRVKILVSSDLTARGIDADNVNLVVNIDAAANEETYFHRIGRAARFGAHGAAVTLLDGEKALKCFTALAYRGKVTAKRATVESLPEDLPKNTEYWEKLPFFIDFDKSSKKCPNSDLEAVPDRKLAMEKLRKEREASGTSNDLKYDREKIIELRGDDAKENENFDIKAAGDGPENSPEIVKEEKSPVVEKKSFKERLAELKAARQTDKSKTIVKNKEEEEEEKKPKFKFVPTREKAKKKYYMRGELLHIRNSVTAEQWKTYAETKFDLSEQPFLAGFSDVGIKIEKKKDKKREPKPDKPKNPNLKSYTRAELCAIAKSIPKTQWLSYIKSKWDISDEPWELDTKCRYSATERFQRQRRIEKEERKKVIEERQKKKEEERRQLVPSGRTTHLVKVEGASWEEYQMRVKKDFEEKVAKRREAGGGGVQQKIGPVVPTRDPPLIYKYRVDMYKRRLQEQDLAVAQEIERENQRIRDVEVQTDCEKDEEEIKGLEGPSEKEEVEDVVEEQEDEQEQVEDTAQEEFKRQIGAGYVRNMNYQAAAQSYMDYMNLVFSKFQ</sequence>
<evidence type="ECO:0000256" key="2">
    <source>
        <dbReference type="ARBA" id="ARBA00022741"/>
    </source>
</evidence>
<dbReference type="PROSITE" id="PS51195">
    <property type="entry name" value="Q_MOTIF"/>
    <property type="match status" value="1"/>
</dbReference>
<dbReference type="GO" id="GO:0003724">
    <property type="term" value="F:RNA helicase activity"/>
    <property type="evidence" value="ECO:0007669"/>
    <property type="project" value="UniProtKB-EC"/>
</dbReference>
<dbReference type="GO" id="GO:0016787">
    <property type="term" value="F:hydrolase activity"/>
    <property type="evidence" value="ECO:0007669"/>
    <property type="project" value="UniProtKB-KW"/>
</dbReference>
<evidence type="ECO:0000259" key="8">
    <source>
        <dbReference type="PROSITE" id="PS51192"/>
    </source>
</evidence>
<proteinExistence type="predicted"/>
<evidence type="ECO:0000313" key="11">
    <source>
        <dbReference type="EnsemblMetazoa" id="CJA08898.1"/>
    </source>
</evidence>
<feature type="region of interest" description="Disordered" evidence="7">
    <location>
        <begin position="782"/>
        <end position="825"/>
    </location>
</feature>
<dbReference type="EC" id="3.6.4.13" evidence="1"/>
<evidence type="ECO:0000259" key="9">
    <source>
        <dbReference type="PROSITE" id="PS51194"/>
    </source>
</evidence>
<reference evidence="11" key="2">
    <citation type="submission" date="2022-06" db="UniProtKB">
        <authorList>
            <consortium name="EnsemblMetazoa"/>
        </authorList>
    </citation>
    <scope>IDENTIFICATION</scope>
    <source>
        <strain evidence="11">DF5081</strain>
    </source>
</reference>
<evidence type="ECO:0000313" key="12">
    <source>
        <dbReference type="Proteomes" id="UP000005237"/>
    </source>
</evidence>
<evidence type="ECO:0000256" key="3">
    <source>
        <dbReference type="ARBA" id="ARBA00022801"/>
    </source>
</evidence>
<keyword evidence="4" id="KW-0347">Helicase</keyword>
<dbReference type="SUPFAM" id="SSF52540">
    <property type="entry name" value="P-loop containing nucleoside triphosphate hydrolases"/>
    <property type="match status" value="1"/>
</dbReference>
<feature type="region of interest" description="Disordered" evidence="7">
    <location>
        <begin position="591"/>
        <end position="611"/>
    </location>
</feature>
<feature type="domain" description="DEAD-box RNA helicase Q" evidence="10">
    <location>
        <begin position="22"/>
        <end position="50"/>
    </location>
</feature>
<feature type="compositionally biased region" description="Basic and acidic residues" evidence="7">
    <location>
        <begin position="591"/>
        <end position="606"/>
    </location>
</feature>
<evidence type="ECO:0000256" key="4">
    <source>
        <dbReference type="ARBA" id="ARBA00022806"/>
    </source>
</evidence>
<feature type="compositionally biased region" description="Acidic residues" evidence="7">
    <location>
        <begin position="803"/>
        <end position="824"/>
    </location>
</feature>
<evidence type="ECO:0000256" key="6">
    <source>
        <dbReference type="PROSITE-ProRule" id="PRU00552"/>
    </source>
</evidence>
<feature type="compositionally biased region" description="Basic and acidic residues" evidence="7">
    <location>
        <begin position="671"/>
        <end position="687"/>
    </location>
</feature>
<dbReference type="InterPro" id="IPR050079">
    <property type="entry name" value="DEAD_box_RNA_helicase"/>
</dbReference>
<keyword evidence="3" id="KW-0378">Hydrolase</keyword>
<dbReference type="InterPro" id="IPR014001">
    <property type="entry name" value="Helicase_ATP-bd"/>
</dbReference>
<evidence type="ECO:0000256" key="1">
    <source>
        <dbReference type="ARBA" id="ARBA00012552"/>
    </source>
</evidence>
<dbReference type="GO" id="GO:0003676">
    <property type="term" value="F:nucleic acid binding"/>
    <property type="evidence" value="ECO:0007669"/>
    <property type="project" value="InterPro"/>
</dbReference>
<dbReference type="PROSITE" id="PS51192">
    <property type="entry name" value="HELICASE_ATP_BIND_1"/>
    <property type="match status" value="1"/>
</dbReference>
<keyword evidence="12" id="KW-1185">Reference proteome</keyword>
<dbReference type="Pfam" id="PF00270">
    <property type="entry name" value="DEAD"/>
    <property type="match status" value="1"/>
</dbReference>
<name>A0A8R1HWJ6_CAEJA</name>
<dbReference type="CDD" id="cd18787">
    <property type="entry name" value="SF2_C_DEAD"/>
    <property type="match status" value="1"/>
</dbReference>
<dbReference type="Pfam" id="PF00271">
    <property type="entry name" value="Helicase_C"/>
    <property type="match status" value="1"/>
</dbReference>
<dbReference type="SMART" id="SM00490">
    <property type="entry name" value="HELICc"/>
    <property type="match status" value="1"/>
</dbReference>
<dbReference type="InterPro" id="IPR011545">
    <property type="entry name" value="DEAD/DEAH_box_helicase_dom"/>
</dbReference>
<dbReference type="EnsemblMetazoa" id="CJA08898.1">
    <property type="protein sequence ID" value="CJA08898.1"/>
    <property type="gene ID" value="WBGene00128100"/>
</dbReference>
<dbReference type="Gene3D" id="3.40.50.300">
    <property type="entry name" value="P-loop containing nucleotide triphosphate hydrolases"/>
    <property type="match status" value="2"/>
</dbReference>
<feature type="domain" description="Helicase ATP-binding" evidence="8">
    <location>
        <begin position="53"/>
        <end position="223"/>
    </location>
</feature>
<evidence type="ECO:0000256" key="5">
    <source>
        <dbReference type="ARBA" id="ARBA00022840"/>
    </source>
</evidence>
<feature type="region of interest" description="Disordered" evidence="7">
    <location>
        <begin position="506"/>
        <end position="532"/>
    </location>
</feature>
<feature type="region of interest" description="Disordered" evidence="7">
    <location>
        <begin position="671"/>
        <end position="692"/>
    </location>
</feature>
<feature type="compositionally biased region" description="Basic and acidic residues" evidence="7">
    <location>
        <begin position="791"/>
        <end position="802"/>
    </location>
</feature>
<dbReference type="SMART" id="SM00487">
    <property type="entry name" value="DEXDc"/>
    <property type="match status" value="1"/>
</dbReference>
<dbReference type="PANTHER" id="PTHR47959:SF1">
    <property type="entry name" value="ATP-DEPENDENT RNA HELICASE DBPA"/>
    <property type="match status" value="1"/>
</dbReference>
<dbReference type="PANTHER" id="PTHR47959">
    <property type="entry name" value="ATP-DEPENDENT RNA HELICASE RHLE-RELATED"/>
    <property type="match status" value="1"/>
</dbReference>
<dbReference type="InterPro" id="IPR001650">
    <property type="entry name" value="Helicase_C-like"/>
</dbReference>
<dbReference type="InterPro" id="IPR027417">
    <property type="entry name" value="P-loop_NTPase"/>
</dbReference>
<feature type="short sequence motif" description="Q motif" evidence="6">
    <location>
        <begin position="22"/>
        <end position="50"/>
    </location>
</feature>
<dbReference type="GO" id="GO:0005829">
    <property type="term" value="C:cytosol"/>
    <property type="evidence" value="ECO:0007669"/>
    <property type="project" value="TreeGrafter"/>
</dbReference>
<organism evidence="11 12">
    <name type="scientific">Caenorhabditis japonica</name>
    <dbReference type="NCBI Taxonomy" id="281687"/>
    <lineage>
        <taxon>Eukaryota</taxon>
        <taxon>Metazoa</taxon>
        <taxon>Ecdysozoa</taxon>
        <taxon>Nematoda</taxon>
        <taxon>Chromadorea</taxon>
        <taxon>Rhabditida</taxon>
        <taxon>Rhabditina</taxon>
        <taxon>Rhabditomorpha</taxon>
        <taxon>Rhabditoidea</taxon>
        <taxon>Rhabditidae</taxon>
        <taxon>Peloderinae</taxon>
        <taxon>Caenorhabditis</taxon>
    </lineage>
</organism>
<feature type="compositionally biased region" description="Basic and acidic residues" evidence="7">
    <location>
        <begin position="506"/>
        <end position="523"/>
    </location>
</feature>
<dbReference type="GO" id="GO:0005524">
    <property type="term" value="F:ATP binding"/>
    <property type="evidence" value="ECO:0007669"/>
    <property type="project" value="UniProtKB-KW"/>
</dbReference>
<protein>
    <recommendedName>
        <fullName evidence="1">RNA helicase</fullName>
        <ecNumber evidence="1">3.6.4.13</ecNumber>
    </recommendedName>
</protein>
<feature type="domain" description="Helicase C-terminal" evidence="9">
    <location>
        <begin position="252"/>
        <end position="396"/>
    </location>
</feature>
<dbReference type="PROSITE" id="PS51194">
    <property type="entry name" value="HELICASE_CTER"/>
    <property type="match status" value="1"/>
</dbReference>
<reference evidence="12" key="1">
    <citation type="submission" date="2010-08" db="EMBL/GenBank/DDBJ databases">
        <authorList>
            <consortium name="Caenorhabditis japonica Sequencing Consortium"/>
            <person name="Wilson R.K."/>
        </authorList>
    </citation>
    <scope>NUCLEOTIDE SEQUENCE [LARGE SCALE GENOMIC DNA]</scope>
    <source>
        <strain evidence="12">DF5081</strain>
    </source>
</reference>
<accession>A0A8R1HWJ6</accession>
<evidence type="ECO:0000259" key="10">
    <source>
        <dbReference type="PROSITE" id="PS51195"/>
    </source>
</evidence>
<dbReference type="AlphaFoldDB" id="A0A8R1HWJ6"/>
<evidence type="ECO:0000256" key="7">
    <source>
        <dbReference type="SAM" id="MobiDB-lite"/>
    </source>
</evidence>
<keyword evidence="2" id="KW-0547">Nucleotide-binding</keyword>
<dbReference type="InterPro" id="IPR014014">
    <property type="entry name" value="RNA_helicase_DEAD_Q_motif"/>
</dbReference>
<keyword evidence="5" id="KW-0067">ATP-binding</keyword>